<gene>
    <name evidence="3" type="ORF">E2626_15860</name>
</gene>
<dbReference type="GO" id="GO:0030001">
    <property type="term" value="P:metal ion transport"/>
    <property type="evidence" value="ECO:0007669"/>
    <property type="project" value="InterPro"/>
</dbReference>
<feature type="compositionally biased region" description="Acidic residues" evidence="1">
    <location>
        <begin position="149"/>
        <end position="158"/>
    </location>
</feature>
<organism evidence="3 4">
    <name type="scientific">Jeotgalibacillus salarius</name>
    <dbReference type="NCBI Taxonomy" id="546023"/>
    <lineage>
        <taxon>Bacteria</taxon>
        <taxon>Bacillati</taxon>
        <taxon>Bacillota</taxon>
        <taxon>Bacilli</taxon>
        <taxon>Bacillales</taxon>
        <taxon>Caryophanaceae</taxon>
        <taxon>Jeotgalibacillus</taxon>
    </lineage>
</organism>
<dbReference type="PROSITE" id="PS51257">
    <property type="entry name" value="PROKAR_LIPOPROTEIN"/>
    <property type="match status" value="1"/>
</dbReference>
<reference evidence="3 4" key="1">
    <citation type="submission" date="2019-03" db="EMBL/GenBank/DDBJ databases">
        <authorList>
            <person name="Yang Y."/>
        </authorList>
    </citation>
    <scope>NUCLEOTIDE SEQUENCE [LARGE SCALE GENOMIC DNA]</scope>
    <source>
        <strain evidence="3 4">ASL-1</strain>
    </source>
</reference>
<dbReference type="Gene3D" id="3.40.50.1980">
    <property type="entry name" value="Nitrogenase molybdenum iron protein domain"/>
    <property type="match status" value="3"/>
</dbReference>
<dbReference type="PANTHER" id="PTHR42953:SF8">
    <property type="entry name" value="ZINT DOMAIN-CONTAINING PROTEIN"/>
    <property type="match status" value="1"/>
</dbReference>
<comment type="caution">
    <text evidence="3">The sequence shown here is derived from an EMBL/GenBank/DDBJ whole genome shotgun (WGS) entry which is preliminary data.</text>
</comment>
<dbReference type="GO" id="GO:0046872">
    <property type="term" value="F:metal ion binding"/>
    <property type="evidence" value="ECO:0007669"/>
    <property type="project" value="InterPro"/>
</dbReference>
<sequence>MKKKSLLMLAAVAPWILAGCNTGSNESSNEDALEVYTTVYPLQYFAEEIGGEFVSVETIYPPGSDEHTFEPSQRDMIDLAEGDVFFYIGLGLEGFVENAKDVLQSEDLNMVAAADAISDEELEAGGHEEHAHEEDEHAHEDEEEHAHEEDENAHEDEEEHAHEEDEHAHEDEEEHAHEEDEHAHEDEEEHAHEEDEHATEEGHEGHDHGDTDPHVWLDPVLSQSLAETVKDTLIEEMPDQEAYFTENYESLIEQLDELDHQFEELAHDAEINQFFVSHAAFSYWESRYGIEQQAIAGMSTTDEPSQRELTELIESAAAQNVEYLLVEQNVSSKLTDVIQSEIGAETLPLHNLSVLTDEDLQNEETYFSLMEKNIESLRTAMRAE</sequence>
<feature type="compositionally biased region" description="Basic and acidic residues" evidence="1">
    <location>
        <begin position="159"/>
        <end position="215"/>
    </location>
</feature>
<dbReference type="Pfam" id="PF01297">
    <property type="entry name" value="ZnuA"/>
    <property type="match status" value="1"/>
</dbReference>
<keyword evidence="4" id="KW-1185">Reference proteome</keyword>
<proteinExistence type="predicted"/>
<dbReference type="AlphaFoldDB" id="A0A4Y8L7V5"/>
<accession>A0A4Y8L7V5</accession>
<dbReference type="OrthoDB" id="9810636at2"/>
<dbReference type="SUPFAM" id="SSF53807">
    <property type="entry name" value="Helical backbone' metal receptor"/>
    <property type="match status" value="1"/>
</dbReference>
<keyword evidence="2" id="KW-0732">Signal</keyword>
<feature type="region of interest" description="Disordered" evidence="1">
    <location>
        <begin position="124"/>
        <end position="216"/>
    </location>
</feature>
<dbReference type="PANTHER" id="PTHR42953">
    <property type="entry name" value="HIGH-AFFINITY ZINC UPTAKE SYSTEM PROTEIN ZNUA-RELATED"/>
    <property type="match status" value="1"/>
</dbReference>
<protein>
    <recommendedName>
        <fullName evidence="5">Adhesin</fullName>
    </recommendedName>
</protein>
<feature type="chain" id="PRO_5038384881" description="Adhesin" evidence="2">
    <location>
        <begin position="19"/>
        <end position="384"/>
    </location>
</feature>
<name>A0A4Y8L7V5_9BACL</name>
<dbReference type="InterPro" id="IPR050492">
    <property type="entry name" value="Bact_metal-bind_prot9"/>
</dbReference>
<dbReference type="EMBL" id="SORX01000014">
    <property type="protein sequence ID" value="TFD98244.1"/>
    <property type="molecule type" value="Genomic_DNA"/>
</dbReference>
<feature type="signal peptide" evidence="2">
    <location>
        <begin position="1"/>
        <end position="18"/>
    </location>
</feature>
<evidence type="ECO:0000313" key="4">
    <source>
        <dbReference type="Proteomes" id="UP000297776"/>
    </source>
</evidence>
<evidence type="ECO:0000256" key="1">
    <source>
        <dbReference type="SAM" id="MobiDB-lite"/>
    </source>
</evidence>
<feature type="compositionally biased region" description="Basic and acidic residues" evidence="1">
    <location>
        <begin position="124"/>
        <end position="148"/>
    </location>
</feature>
<evidence type="ECO:0000256" key="2">
    <source>
        <dbReference type="SAM" id="SignalP"/>
    </source>
</evidence>
<dbReference type="Proteomes" id="UP000297776">
    <property type="component" value="Unassembled WGS sequence"/>
</dbReference>
<dbReference type="RefSeq" id="WP_134382945.1">
    <property type="nucleotide sequence ID" value="NZ_SORX01000014.1"/>
</dbReference>
<evidence type="ECO:0008006" key="5">
    <source>
        <dbReference type="Google" id="ProtNLM"/>
    </source>
</evidence>
<evidence type="ECO:0000313" key="3">
    <source>
        <dbReference type="EMBL" id="TFD98244.1"/>
    </source>
</evidence>
<dbReference type="InterPro" id="IPR006127">
    <property type="entry name" value="ZnuA-like"/>
</dbReference>